<dbReference type="EMBL" id="FRAJ01000004">
    <property type="protein sequence ID" value="SHJ83470.1"/>
    <property type="molecule type" value="Genomic_DNA"/>
</dbReference>
<name>A0A1M6MJC4_9FIRM</name>
<dbReference type="RefSeq" id="WP_072965874.1">
    <property type="nucleotide sequence ID" value="NZ_FRAJ01000004.1"/>
</dbReference>
<accession>A0A1M6MJC4</accession>
<feature type="transmembrane region" description="Helical" evidence="1">
    <location>
        <begin position="97"/>
        <end position="119"/>
    </location>
</feature>
<evidence type="ECO:0000313" key="3">
    <source>
        <dbReference type="Proteomes" id="UP000184082"/>
    </source>
</evidence>
<evidence type="ECO:0000313" key="2">
    <source>
        <dbReference type="EMBL" id="SHJ83470.1"/>
    </source>
</evidence>
<evidence type="ECO:0008006" key="4">
    <source>
        <dbReference type="Google" id="ProtNLM"/>
    </source>
</evidence>
<feature type="transmembrane region" description="Helical" evidence="1">
    <location>
        <begin position="13"/>
        <end position="34"/>
    </location>
</feature>
<dbReference type="Pfam" id="PF12725">
    <property type="entry name" value="DUF3810"/>
    <property type="match status" value="1"/>
</dbReference>
<evidence type="ECO:0000256" key="1">
    <source>
        <dbReference type="SAM" id="Phobius"/>
    </source>
</evidence>
<dbReference type="AlphaFoldDB" id="A0A1M6MJC4"/>
<proteinExistence type="predicted"/>
<keyword evidence="1" id="KW-0812">Transmembrane</keyword>
<keyword evidence="3" id="KW-1185">Reference proteome</keyword>
<dbReference type="STRING" id="1121266.SAMN02745883_00571"/>
<gene>
    <name evidence="2" type="ORF">SAMN02745883_00571</name>
</gene>
<keyword evidence="1" id="KW-0472">Membrane</keyword>
<feature type="transmembrane region" description="Helical" evidence="1">
    <location>
        <begin position="65"/>
        <end position="85"/>
    </location>
</feature>
<dbReference type="Proteomes" id="UP000184082">
    <property type="component" value="Unassembled WGS sequence"/>
</dbReference>
<reference evidence="2 3" key="1">
    <citation type="submission" date="2016-11" db="EMBL/GenBank/DDBJ databases">
        <authorList>
            <person name="Jaros S."/>
            <person name="Januszkiewicz K."/>
            <person name="Wedrychowicz H."/>
        </authorList>
    </citation>
    <scope>NUCLEOTIDE SEQUENCE [LARGE SCALE GENOMIC DNA]</scope>
    <source>
        <strain evidence="2 3">DSM 14501</strain>
    </source>
</reference>
<organism evidence="2 3">
    <name type="scientific">Caminicella sporogenes DSM 14501</name>
    <dbReference type="NCBI Taxonomy" id="1121266"/>
    <lineage>
        <taxon>Bacteria</taxon>
        <taxon>Bacillati</taxon>
        <taxon>Bacillota</taxon>
        <taxon>Clostridia</taxon>
        <taxon>Peptostreptococcales</taxon>
        <taxon>Caminicellaceae</taxon>
        <taxon>Caminicella</taxon>
    </lineage>
</organism>
<keyword evidence="1" id="KW-1133">Transmembrane helix</keyword>
<sequence>MILFLNRLSYLKLIFIFSITLFTTYISSIFPSLVEILYSNFIYKFIGQVLSIITSFIPFSLAEFLVISIFLYTLIYLINTITKIIKKSIKFQTAILLILKNFLAFTVIIYFFFIFLWGLNYYRLPFSQIVNLNTSPASIDELENLCKNLIQHGNQLRNYIKEDSVGIMTISGGYKSVFKRADLGYQNIGQTIKIFNGKYGKPKKILFSNFLSYAGISGIYFPFTSETNINILQPHSMLPSTVCHEMAHQRGFAREDEANYIAYLVCIKHPDIDFQYSGILLAIIHSMNALYMHDKKKYFELEKLYCDGMKRDLCAIRNFWISHEGPIEKISNKINDTYLKLNHQKEGVYSYGKMVDLLIAEYKLKNNLNFNQSKQHF</sequence>
<protein>
    <recommendedName>
        <fullName evidence="4">DUF3810 domain-containing protein</fullName>
    </recommendedName>
</protein>
<dbReference type="InterPro" id="IPR024294">
    <property type="entry name" value="DUF3810"/>
</dbReference>